<evidence type="ECO:0000256" key="3">
    <source>
        <dbReference type="ARBA" id="ARBA00022448"/>
    </source>
</evidence>
<dbReference type="Proteomes" id="UP000464374">
    <property type="component" value="Chromosome"/>
</dbReference>
<feature type="transmembrane region" description="Helical" evidence="8">
    <location>
        <begin position="414"/>
        <end position="433"/>
    </location>
</feature>
<dbReference type="PANTHER" id="PTHR48086">
    <property type="entry name" value="SODIUM/PROLINE SYMPORTER-RELATED"/>
    <property type="match status" value="1"/>
</dbReference>
<organism evidence="9 10">
    <name type="scientific">Treponema vincentii</name>
    <dbReference type="NCBI Taxonomy" id="69710"/>
    <lineage>
        <taxon>Bacteria</taxon>
        <taxon>Pseudomonadati</taxon>
        <taxon>Spirochaetota</taxon>
        <taxon>Spirochaetia</taxon>
        <taxon>Spirochaetales</taxon>
        <taxon>Treponemataceae</taxon>
        <taxon>Treponema</taxon>
    </lineage>
</organism>
<comment type="subcellular location">
    <subcellularLocation>
        <location evidence="1">Membrane</location>
        <topology evidence="1">Multi-pass membrane protein</topology>
    </subcellularLocation>
</comment>
<dbReference type="RefSeq" id="WP_162662601.1">
    <property type="nucleotide sequence ID" value="NZ_CP048020.1"/>
</dbReference>
<dbReference type="Pfam" id="PF00474">
    <property type="entry name" value="SSF"/>
    <property type="match status" value="1"/>
</dbReference>
<feature type="transmembrane region" description="Helical" evidence="8">
    <location>
        <begin position="360"/>
        <end position="380"/>
    </location>
</feature>
<feature type="transmembrane region" description="Helical" evidence="8">
    <location>
        <begin position="178"/>
        <end position="199"/>
    </location>
</feature>
<feature type="transmembrane region" description="Helical" evidence="8">
    <location>
        <begin position="306"/>
        <end position="326"/>
    </location>
</feature>
<accession>A0A6P1XZ07</accession>
<sequence length="478" mass="51270">MNTMVLVIVVAYLLLMLFIGWISSKKIKTNEDFMVAGRRLGPILMAGTLTATEIGGGSSLGVAEKSFTNWGLSAFWYVATMGIAYIVLAVFAPRLRRTMVKTVPEYFRRRYSGSAGLITAIIMILPLIGLTASQFIASATIVSFMLNINYPVAVIIVAIVVTAYSIMGGLWSVTITDFVQVFLIIIGMALALPFSLNLAGGMQAVAANVPPDTFNPFKGIGIGAIISMIVMYIASFSVGQEAVSRYYAARDEKAAVQGSIISAILNFVYAFIPTLLGIITLALINMKKIDGDIILSQGLKYALPHLAMATMPALIVGLLFSGIISATMSSADSDLLGAGSIFGNDIYKIYIKPNATNKEVMRVTQITMLIVGIFGMLIALFNTGSIIKLLLFSFTLRAAGAFFPYVMGHYWKQASNIGAIASLIAGSIVVIILEQTKTSLFGLDPIIPGLALSFICFIICSKIFKPNTESLDLAEENG</sequence>
<evidence type="ECO:0000256" key="6">
    <source>
        <dbReference type="ARBA" id="ARBA00023136"/>
    </source>
</evidence>
<dbReference type="InterPro" id="IPR001734">
    <property type="entry name" value="Na/solute_symporter"/>
</dbReference>
<feature type="transmembrane region" description="Helical" evidence="8">
    <location>
        <begin position="445"/>
        <end position="464"/>
    </location>
</feature>
<dbReference type="InterPro" id="IPR050277">
    <property type="entry name" value="Sodium:Solute_Symporter"/>
</dbReference>
<keyword evidence="4 8" id="KW-0812">Transmembrane</keyword>
<dbReference type="GO" id="GO:0022857">
    <property type="term" value="F:transmembrane transporter activity"/>
    <property type="evidence" value="ECO:0007669"/>
    <property type="project" value="InterPro"/>
</dbReference>
<feature type="transmembrane region" description="Helical" evidence="8">
    <location>
        <begin position="260"/>
        <end position="286"/>
    </location>
</feature>
<dbReference type="InterPro" id="IPR038377">
    <property type="entry name" value="Na/Glc_symporter_sf"/>
</dbReference>
<proteinExistence type="inferred from homology"/>
<evidence type="ECO:0000256" key="4">
    <source>
        <dbReference type="ARBA" id="ARBA00022692"/>
    </source>
</evidence>
<keyword evidence="6 8" id="KW-0472">Membrane</keyword>
<protein>
    <submittedName>
        <fullName evidence="9">Sodium:solute symporter family protein</fullName>
    </submittedName>
</protein>
<gene>
    <name evidence="9" type="ORF">GWP43_03000</name>
</gene>
<evidence type="ECO:0000256" key="1">
    <source>
        <dbReference type="ARBA" id="ARBA00004141"/>
    </source>
</evidence>
<keyword evidence="5 8" id="KW-1133">Transmembrane helix</keyword>
<dbReference type="KEGG" id="trz:GWP43_03000"/>
<dbReference type="Gene3D" id="1.20.1730.10">
    <property type="entry name" value="Sodium/glucose cotransporter"/>
    <property type="match status" value="1"/>
</dbReference>
<dbReference type="CDD" id="cd10322">
    <property type="entry name" value="SLC5sbd"/>
    <property type="match status" value="1"/>
</dbReference>
<feature type="transmembrane region" description="Helical" evidence="8">
    <location>
        <begin position="113"/>
        <end position="136"/>
    </location>
</feature>
<dbReference type="EMBL" id="CP048020">
    <property type="protein sequence ID" value="QHX42585.1"/>
    <property type="molecule type" value="Genomic_DNA"/>
</dbReference>
<keyword evidence="3" id="KW-0813">Transport</keyword>
<reference evidence="9 10" key="1">
    <citation type="submission" date="2020-01" db="EMBL/GenBank/DDBJ databases">
        <title>Complete genome sequence of a human oral phylogroup 1 Treponema sp. strain ATCC 700766, originally isolated from periodontitis dental plaque.</title>
        <authorList>
            <person name="Chan Y."/>
            <person name="Huo Y.-B."/>
            <person name="Yu X.-L."/>
            <person name="Zeng H."/>
            <person name="Leung W.-K."/>
            <person name="Watt R.M."/>
        </authorList>
    </citation>
    <scope>NUCLEOTIDE SEQUENCE [LARGE SCALE GENOMIC DNA]</scope>
    <source>
        <strain evidence="9 10">OMZ 804</strain>
    </source>
</reference>
<feature type="transmembrane region" description="Helical" evidence="8">
    <location>
        <begin position="148"/>
        <end position="166"/>
    </location>
</feature>
<evidence type="ECO:0000256" key="5">
    <source>
        <dbReference type="ARBA" id="ARBA00022989"/>
    </source>
</evidence>
<feature type="transmembrane region" description="Helical" evidence="8">
    <location>
        <begin position="219"/>
        <end position="239"/>
    </location>
</feature>
<evidence type="ECO:0000256" key="7">
    <source>
        <dbReference type="RuleBase" id="RU362091"/>
    </source>
</evidence>
<dbReference type="PANTHER" id="PTHR48086:SF7">
    <property type="entry name" value="SODIUM-SOLUTE SYMPORTER-RELATED"/>
    <property type="match status" value="1"/>
</dbReference>
<dbReference type="AlphaFoldDB" id="A0A6P1XZ07"/>
<evidence type="ECO:0000313" key="10">
    <source>
        <dbReference type="Proteomes" id="UP000464374"/>
    </source>
</evidence>
<feature type="transmembrane region" description="Helical" evidence="8">
    <location>
        <begin position="74"/>
        <end position="92"/>
    </location>
</feature>
<dbReference type="PROSITE" id="PS50283">
    <property type="entry name" value="NA_SOLUT_SYMP_3"/>
    <property type="match status" value="1"/>
</dbReference>
<evidence type="ECO:0000256" key="8">
    <source>
        <dbReference type="SAM" id="Phobius"/>
    </source>
</evidence>
<feature type="transmembrane region" description="Helical" evidence="8">
    <location>
        <begin position="6"/>
        <end position="22"/>
    </location>
</feature>
<evidence type="ECO:0000256" key="2">
    <source>
        <dbReference type="ARBA" id="ARBA00006434"/>
    </source>
</evidence>
<dbReference type="GO" id="GO:0005886">
    <property type="term" value="C:plasma membrane"/>
    <property type="evidence" value="ECO:0007669"/>
    <property type="project" value="TreeGrafter"/>
</dbReference>
<feature type="transmembrane region" description="Helical" evidence="8">
    <location>
        <begin position="43"/>
        <end position="62"/>
    </location>
</feature>
<evidence type="ECO:0000313" key="9">
    <source>
        <dbReference type="EMBL" id="QHX42585.1"/>
    </source>
</evidence>
<name>A0A6P1XZ07_9SPIR</name>
<comment type="similarity">
    <text evidence="2 7">Belongs to the sodium:solute symporter (SSF) (TC 2.A.21) family.</text>
</comment>